<gene>
    <name evidence="1" type="ORF">BD311DRAFT_407123</name>
</gene>
<sequence>MLFLWVADHFHSLPFELLALGSCVIGVTVSAGSYAGKYRVVSAIASHAPGPPSVAAAGDDALQLRSCPQSIPSTITSVSKTRSDPRAARSGVCKASAVRTRKGARRTSAVGLTGGWVGREVEIVGYKCLYCCQYAACSHACTCTAACASACA</sequence>
<dbReference type="Proteomes" id="UP000292957">
    <property type="component" value="Unassembled WGS sequence"/>
</dbReference>
<accession>A0A4Q9MHR6</accession>
<protein>
    <submittedName>
        <fullName evidence="1">Uncharacterized protein</fullName>
    </submittedName>
</protein>
<proteinExistence type="predicted"/>
<dbReference type="AlphaFoldDB" id="A0A4Q9MHR6"/>
<name>A0A4Q9MHR6_9APHY</name>
<evidence type="ECO:0000313" key="1">
    <source>
        <dbReference type="EMBL" id="TBU27020.1"/>
    </source>
</evidence>
<organism evidence="1">
    <name type="scientific">Dichomitus squalens</name>
    <dbReference type="NCBI Taxonomy" id="114155"/>
    <lineage>
        <taxon>Eukaryota</taxon>
        <taxon>Fungi</taxon>
        <taxon>Dikarya</taxon>
        <taxon>Basidiomycota</taxon>
        <taxon>Agaricomycotina</taxon>
        <taxon>Agaricomycetes</taxon>
        <taxon>Polyporales</taxon>
        <taxon>Polyporaceae</taxon>
        <taxon>Dichomitus</taxon>
    </lineage>
</organism>
<dbReference type="EMBL" id="ML143437">
    <property type="protein sequence ID" value="TBU27020.1"/>
    <property type="molecule type" value="Genomic_DNA"/>
</dbReference>
<reference evidence="1" key="1">
    <citation type="submission" date="2019-01" db="EMBL/GenBank/DDBJ databases">
        <title>Draft genome sequences of three monokaryotic isolates of the white-rot basidiomycete fungus Dichomitus squalens.</title>
        <authorList>
            <consortium name="DOE Joint Genome Institute"/>
            <person name="Lopez S.C."/>
            <person name="Andreopoulos B."/>
            <person name="Pangilinan J."/>
            <person name="Lipzen A."/>
            <person name="Riley R."/>
            <person name="Ahrendt S."/>
            <person name="Ng V."/>
            <person name="Barry K."/>
            <person name="Daum C."/>
            <person name="Grigoriev I.V."/>
            <person name="Hilden K.S."/>
            <person name="Makela M.R."/>
            <person name="de Vries R.P."/>
        </authorList>
    </citation>
    <scope>NUCLEOTIDE SEQUENCE [LARGE SCALE GENOMIC DNA]</scope>
    <source>
        <strain evidence="1">OM18370.1</strain>
    </source>
</reference>